<name>A0A1G6TMN3_9FIRM</name>
<proteinExistence type="predicted"/>
<evidence type="ECO:0000313" key="2">
    <source>
        <dbReference type="Proteomes" id="UP000324896"/>
    </source>
</evidence>
<dbReference type="Proteomes" id="UP000324896">
    <property type="component" value="Unassembled WGS sequence"/>
</dbReference>
<organism evidence="1 2">
    <name type="scientific">Halanaerobium congolense</name>
    <dbReference type="NCBI Taxonomy" id="54121"/>
    <lineage>
        <taxon>Bacteria</taxon>
        <taxon>Bacillati</taxon>
        <taxon>Bacillota</taxon>
        <taxon>Clostridia</taxon>
        <taxon>Halanaerobiales</taxon>
        <taxon>Halanaerobiaceae</taxon>
        <taxon>Halanaerobium</taxon>
    </lineage>
</organism>
<dbReference type="AlphaFoldDB" id="A0A1G6TMN3"/>
<protein>
    <submittedName>
        <fullName evidence="1">Uncharacterized protein</fullName>
    </submittedName>
</protein>
<dbReference type="EMBL" id="FMYT01000049">
    <property type="protein sequence ID" value="SDD30311.1"/>
    <property type="molecule type" value="Genomic_DNA"/>
</dbReference>
<evidence type="ECO:0000313" key="1">
    <source>
        <dbReference type="EMBL" id="SDD30311.1"/>
    </source>
</evidence>
<accession>A0A1G6TMN3</accession>
<sequence>PTGMPLLLIASEVSGTVGIFEITN</sequence>
<gene>
    <name evidence="1" type="ORF">SAMN04488597_1491</name>
</gene>
<feature type="non-terminal residue" evidence="1">
    <location>
        <position position="1"/>
    </location>
</feature>
<reference evidence="1 2" key="1">
    <citation type="submission" date="2016-10" db="EMBL/GenBank/DDBJ databases">
        <authorList>
            <person name="Varghese N."/>
            <person name="Submissions S."/>
        </authorList>
    </citation>
    <scope>NUCLEOTIDE SEQUENCE [LARGE SCALE GENOMIC DNA]</scope>
    <source>
        <strain evidence="1 2">WG10</strain>
    </source>
</reference>